<dbReference type="EC" id="7.6.2.9" evidence="7"/>
<dbReference type="NCBIfam" id="TIGR01186">
    <property type="entry name" value="proV"/>
    <property type="match status" value="1"/>
</dbReference>
<evidence type="ECO:0000256" key="2">
    <source>
        <dbReference type="ARBA" id="ARBA00022448"/>
    </source>
</evidence>
<sequence>MIELREVTKIYKGQKVPAVDRLSLQIPEGETCVFVGPSGCGKSTTLRMINRMIEPTSGTILIDNKDIRESDPDRLRMGIGYVIQQIGLLPHRTVAENIAIVPRLYGWPKEKIRQRVDELLELIGLDPETTRDKYPSQLSGGQMQRVGVARAMAADPPIMLMDEPFGAVDPIARNYLQDEFLRLQREMKKTICFVTHDINEAIKMGDRIAIFNKGRLVQYGTPHEILTRPANEFVSDFIGYDRVVKKLGLYQVADLAAPVGCVVRERELAHVGRLMQDKGAEIAFLIDDNGRACGFLTAGDIDGKGESISPQSLMQMALARRGAFAQRDLVLRDALSLMLEHGVEHLGVLNGAELVGVITLSTIRKHSCRKEGE</sequence>
<dbReference type="EMBL" id="CP003732">
    <property type="protein sequence ID" value="AFV12234.1"/>
    <property type="molecule type" value="Genomic_DNA"/>
</dbReference>
<organism evidence="9 10">
    <name type="scientific">Thermacetogenium phaeum (strain ATCC BAA-254 / DSM 26808 / PB)</name>
    <dbReference type="NCBI Taxonomy" id="1089553"/>
    <lineage>
        <taxon>Bacteria</taxon>
        <taxon>Bacillati</taxon>
        <taxon>Bacillota</taxon>
        <taxon>Clostridia</taxon>
        <taxon>Thermoanaerobacterales</taxon>
        <taxon>Thermoanaerobacteraceae</taxon>
        <taxon>Thermacetogenium</taxon>
    </lineage>
</organism>
<evidence type="ECO:0000259" key="8">
    <source>
        <dbReference type="PROSITE" id="PS50893"/>
    </source>
</evidence>
<protein>
    <recommendedName>
        <fullName evidence="7">Quaternary amine transport ATP-binding protein</fullName>
        <ecNumber evidence="7">7.6.2.9</ecNumber>
    </recommendedName>
</protein>
<dbReference type="PROSITE" id="PS50893">
    <property type="entry name" value="ABC_TRANSPORTER_2"/>
    <property type="match status" value="1"/>
</dbReference>
<dbReference type="GO" id="GO:0005886">
    <property type="term" value="C:plasma membrane"/>
    <property type="evidence" value="ECO:0007669"/>
    <property type="project" value="UniProtKB-SubCell"/>
</dbReference>
<dbReference type="PANTHER" id="PTHR43117">
    <property type="entry name" value="OSMOPROTECTANT IMPORT ATP-BINDING PROTEIN OSMV"/>
    <property type="match status" value="1"/>
</dbReference>
<dbReference type="STRING" id="1089553.Tph_c20400"/>
<dbReference type="HOGENOM" id="CLU_000604_2_2_9"/>
<keyword evidence="2 7" id="KW-0813">Transport</keyword>
<dbReference type="InterPro" id="IPR046342">
    <property type="entry name" value="CBS_dom_sf"/>
</dbReference>
<dbReference type="SMART" id="SM00382">
    <property type="entry name" value="AAA"/>
    <property type="match status" value="1"/>
</dbReference>
<feature type="domain" description="ABC transporter" evidence="8">
    <location>
        <begin position="2"/>
        <end position="238"/>
    </location>
</feature>
<comment type="catalytic activity">
    <reaction evidence="7">
        <text>a quaternary ammonium(out) + ATP + H2O = a quaternary ammonium(in) + ADP + phosphate + H(+)</text>
        <dbReference type="Rhea" id="RHEA:11036"/>
        <dbReference type="ChEBI" id="CHEBI:15377"/>
        <dbReference type="ChEBI" id="CHEBI:15378"/>
        <dbReference type="ChEBI" id="CHEBI:30616"/>
        <dbReference type="ChEBI" id="CHEBI:35267"/>
        <dbReference type="ChEBI" id="CHEBI:43474"/>
        <dbReference type="ChEBI" id="CHEBI:456216"/>
    </reaction>
</comment>
<keyword evidence="7" id="KW-0997">Cell inner membrane</keyword>
<evidence type="ECO:0000256" key="7">
    <source>
        <dbReference type="RuleBase" id="RU369116"/>
    </source>
</evidence>
<dbReference type="CDD" id="cd03295">
    <property type="entry name" value="ABC_OpuCA_Osmoprotection"/>
    <property type="match status" value="1"/>
</dbReference>
<dbReference type="GO" id="GO:0031460">
    <property type="term" value="P:glycine betaine transport"/>
    <property type="evidence" value="ECO:0007669"/>
    <property type="project" value="InterPro"/>
</dbReference>
<evidence type="ECO:0000256" key="4">
    <source>
        <dbReference type="ARBA" id="ARBA00022741"/>
    </source>
</evidence>
<dbReference type="eggNOG" id="COG0517">
    <property type="taxonomic scope" value="Bacteria"/>
</dbReference>
<keyword evidence="6" id="KW-0129">CBS domain</keyword>
<keyword evidence="3" id="KW-0677">Repeat</keyword>
<dbReference type="InterPro" id="IPR000644">
    <property type="entry name" value="CBS_dom"/>
</dbReference>
<evidence type="ECO:0000256" key="3">
    <source>
        <dbReference type="ARBA" id="ARBA00022737"/>
    </source>
</evidence>
<evidence type="ECO:0000313" key="9">
    <source>
        <dbReference type="EMBL" id="AFV12234.1"/>
    </source>
</evidence>
<comment type="similarity">
    <text evidence="1 7">Belongs to the ABC transporter superfamily.</text>
</comment>
<dbReference type="FunFam" id="3.40.50.300:FF:000425">
    <property type="entry name" value="Probable ABC transporter, ATP-binding subunit"/>
    <property type="match status" value="1"/>
</dbReference>
<comment type="subcellular location">
    <subcellularLocation>
        <location evidence="7">Cell inner membrane</location>
        <topology evidence="7">Peripheral membrane protein</topology>
    </subcellularLocation>
</comment>
<comment type="subunit">
    <text evidence="7">The complex is probably composed of two ATP-binding proteins, two transmembrane proteins and a solute-binding protein.</text>
</comment>
<dbReference type="SUPFAM" id="SSF52540">
    <property type="entry name" value="P-loop containing nucleoside triphosphate hydrolases"/>
    <property type="match status" value="1"/>
</dbReference>
<dbReference type="InterPro" id="IPR027417">
    <property type="entry name" value="P-loop_NTPase"/>
</dbReference>
<dbReference type="InterPro" id="IPR017871">
    <property type="entry name" value="ABC_transporter-like_CS"/>
</dbReference>
<gene>
    <name evidence="9" type="primary">opuCA2</name>
    <name evidence="9" type="ordered locus">Tph_c20400</name>
</gene>
<dbReference type="OrthoDB" id="9780431at2"/>
<dbReference type="eggNOG" id="COG1125">
    <property type="taxonomic scope" value="Bacteria"/>
</dbReference>
<dbReference type="KEGG" id="tpz:Tph_c20400"/>
<dbReference type="PANTHER" id="PTHR43117:SF4">
    <property type="entry name" value="OSMOPROTECTANT IMPORT ATP-BINDING PROTEIN OSMV"/>
    <property type="match status" value="1"/>
</dbReference>
<dbReference type="RefSeq" id="WP_015051109.1">
    <property type="nucleotide sequence ID" value="NC_018870.1"/>
</dbReference>
<dbReference type="Proteomes" id="UP000000467">
    <property type="component" value="Chromosome"/>
</dbReference>
<evidence type="ECO:0000313" key="10">
    <source>
        <dbReference type="Proteomes" id="UP000000467"/>
    </source>
</evidence>
<dbReference type="Pfam" id="PF00571">
    <property type="entry name" value="CBS"/>
    <property type="match status" value="1"/>
</dbReference>
<dbReference type="GO" id="GO:0005524">
    <property type="term" value="F:ATP binding"/>
    <property type="evidence" value="ECO:0007669"/>
    <property type="project" value="UniProtKB-UniRule"/>
</dbReference>
<evidence type="ECO:0000256" key="5">
    <source>
        <dbReference type="ARBA" id="ARBA00022840"/>
    </source>
</evidence>
<dbReference type="InterPro" id="IPR003593">
    <property type="entry name" value="AAA+_ATPase"/>
</dbReference>
<dbReference type="InterPro" id="IPR003439">
    <property type="entry name" value="ABC_transporter-like_ATP-bd"/>
</dbReference>
<dbReference type="InterPro" id="IPR005892">
    <property type="entry name" value="Gly-betaine_transp_ATP-bd"/>
</dbReference>
<keyword evidence="4 7" id="KW-0547">Nucleotide-binding</keyword>
<reference evidence="9 10" key="1">
    <citation type="journal article" date="2012" name="BMC Genomics">
        <title>Genome-guided analysis of physiological and morphological traits of the fermentative acetate oxidizer Thermacetogenium phaeum.</title>
        <authorList>
            <person name="Oehler D."/>
            <person name="Poehlein A."/>
            <person name="Leimbach A."/>
            <person name="Muller N."/>
            <person name="Daniel R."/>
            <person name="Gottschalk G."/>
            <person name="Schink B."/>
        </authorList>
    </citation>
    <scope>NUCLEOTIDE SEQUENCE [LARGE SCALE GENOMIC DNA]</scope>
    <source>
        <strain evidence="10">ATCC BAA-254 / DSM 26808 / PB</strain>
    </source>
</reference>
<dbReference type="GO" id="GO:0015418">
    <property type="term" value="F:ABC-type quaternary ammonium compound transporting activity"/>
    <property type="evidence" value="ECO:0007669"/>
    <property type="project" value="UniProtKB-EC"/>
</dbReference>
<keyword evidence="9" id="KW-0378">Hydrolase</keyword>
<dbReference type="Gene3D" id="3.10.580.10">
    <property type="entry name" value="CBS-domain"/>
    <property type="match status" value="1"/>
</dbReference>
<keyword evidence="10" id="KW-1185">Reference proteome</keyword>
<dbReference type="GO" id="GO:0006865">
    <property type="term" value="P:amino acid transport"/>
    <property type="evidence" value="ECO:0007669"/>
    <property type="project" value="UniProtKB-UniRule"/>
</dbReference>
<keyword evidence="7" id="KW-1003">Cell membrane</keyword>
<name>K4LW53_THEPS</name>
<evidence type="ECO:0000256" key="1">
    <source>
        <dbReference type="ARBA" id="ARBA00005417"/>
    </source>
</evidence>
<dbReference type="AlphaFoldDB" id="K4LW53"/>
<keyword evidence="5 7" id="KW-0067">ATP-binding</keyword>
<proteinExistence type="inferred from homology"/>
<dbReference type="SUPFAM" id="SSF54631">
    <property type="entry name" value="CBS-domain pair"/>
    <property type="match status" value="1"/>
</dbReference>
<dbReference type="GO" id="GO:0016887">
    <property type="term" value="F:ATP hydrolysis activity"/>
    <property type="evidence" value="ECO:0007669"/>
    <property type="project" value="UniProtKB-UniRule"/>
</dbReference>
<dbReference type="Pfam" id="PF00005">
    <property type="entry name" value="ABC_tran"/>
    <property type="match status" value="1"/>
</dbReference>
<dbReference type="CDD" id="cd02205">
    <property type="entry name" value="CBS_pair_SF"/>
    <property type="match status" value="1"/>
</dbReference>
<accession>K4LW53</accession>
<keyword evidence="7" id="KW-0472">Membrane</keyword>
<dbReference type="PROSITE" id="PS00211">
    <property type="entry name" value="ABC_TRANSPORTER_1"/>
    <property type="match status" value="1"/>
</dbReference>
<evidence type="ECO:0000256" key="6">
    <source>
        <dbReference type="ARBA" id="ARBA00023122"/>
    </source>
</evidence>
<dbReference type="Gene3D" id="3.40.50.300">
    <property type="entry name" value="P-loop containing nucleotide triphosphate hydrolases"/>
    <property type="match status" value="1"/>
</dbReference>